<organism evidence="2 3">
    <name type="scientific">Pseudolactococcus chungangensis CAU 28 = DSM 22330</name>
    <dbReference type="NCBI Taxonomy" id="1122154"/>
    <lineage>
        <taxon>Bacteria</taxon>
        <taxon>Bacillati</taxon>
        <taxon>Bacillota</taxon>
        <taxon>Bacilli</taxon>
        <taxon>Lactobacillales</taxon>
        <taxon>Streptococcaceae</taxon>
        <taxon>Pseudolactococcus</taxon>
    </lineage>
</organism>
<dbReference type="Proteomes" id="UP000185655">
    <property type="component" value="Unassembled WGS sequence"/>
</dbReference>
<dbReference type="InterPro" id="IPR024453">
    <property type="entry name" value="Peptidase_C92"/>
</dbReference>
<evidence type="ECO:0000313" key="1">
    <source>
        <dbReference type="EMBL" id="PCS02892.1"/>
    </source>
</evidence>
<evidence type="ECO:0000313" key="4">
    <source>
        <dbReference type="Proteomes" id="UP000218979"/>
    </source>
</evidence>
<dbReference type="OrthoDB" id="195541at2"/>
<protein>
    <submittedName>
        <fullName evidence="2">Permuted papain-like amidase enzyme, YaeF/YiiX, C92 family</fullName>
    </submittedName>
</protein>
<dbReference type="AlphaFoldDB" id="A0A1K2H6M1"/>
<reference evidence="2 3" key="2">
    <citation type="submission" date="2016-11" db="EMBL/GenBank/DDBJ databases">
        <authorList>
            <person name="Jaros S."/>
            <person name="Januszkiewicz K."/>
            <person name="Wedrychowicz H."/>
        </authorList>
    </citation>
    <scope>NUCLEOTIDE SEQUENCE [LARGE SCALE GENOMIC DNA]</scope>
    <source>
        <strain evidence="2 3">DSM 22330</strain>
    </source>
</reference>
<dbReference type="InterPro" id="IPR038765">
    <property type="entry name" value="Papain-like_cys_pep_sf"/>
</dbReference>
<dbReference type="EMBL" id="JXJT01000012">
    <property type="protein sequence ID" value="PCS02892.1"/>
    <property type="molecule type" value="Genomic_DNA"/>
</dbReference>
<dbReference type="Proteomes" id="UP000218979">
    <property type="component" value="Unassembled WGS sequence"/>
</dbReference>
<keyword evidence="4" id="KW-1185">Reference proteome</keyword>
<dbReference type="Pfam" id="PF05708">
    <property type="entry name" value="Peptidase_C92"/>
    <property type="match status" value="1"/>
</dbReference>
<gene>
    <name evidence="1" type="ORF">RR45_GL000405</name>
    <name evidence="2" type="ORF">SAMN02746068_00536</name>
</gene>
<evidence type="ECO:0000313" key="3">
    <source>
        <dbReference type="Proteomes" id="UP000185655"/>
    </source>
</evidence>
<proteinExistence type="predicted"/>
<dbReference type="Gene3D" id="3.90.1720.10">
    <property type="entry name" value="endopeptidase domain like (from Nostoc punctiforme)"/>
    <property type="match status" value="1"/>
</dbReference>
<dbReference type="SUPFAM" id="SSF54001">
    <property type="entry name" value="Cysteine proteinases"/>
    <property type="match status" value="1"/>
</dbReference>
<dbReference type="STRING" id="1122154.SAMN02746068_00536"/>
<evidence type="ECO:0000313" key="2">
    <source>
        <dbReference type="EMBL" id="SFZ71980.1"/>
    </source>
</evidence>
<dbReference type="EMBL" id="FPKS01000002">
    <property type="protein sequence ID" value="SFZ71980.1"/>
    <property type="molecule type" value="Genomic_DNA"/>
</dbReference>
<name>A0A1K2H6M1_9LACT</name>
<sequence>MRIMTLRLKPADLLFVKTIPNDGDEFAAAISESTGAYSHVAIVTSETTIIHATLKYGVIEETLADFLSEHTQVECFRMLDIDAPTVVVEAKKHLGKPYNNSFYPDADGFYCSQLVVTTFANQVKLPESAMSFGSEEILISDYWQAYFDQLGLTVPLGKLGSNPDELATYSGLDYIGMLSDAN</sequence>
<reference evidence="1 4" key="1">
    <citation type="submission" date="2014-12" db="EMBL/GenBank/DDBJ databases">
        <title>Draft genome sequences of 10 type strains of Lactococcus.</title>
        <authorList>
            <person name="Sun Z."/>
            <person name="Zhong Z."/>
            <person name="Liu W."/>
            <person name="Zhang W."/>
            <person name="Zhang H."/>
        </authorList>
    </citation>
    <scope>NUCLEOTIDE SEQUENCE [LARGE SCALE GENOMIC DNA]</scope>
    <source>
        <strain evidence="1 4">DSM 22330</strain>
    </source>
</reference>
<accession>A0A1K2H6M1</accession>